<protein>
    <submittedName>
        <fullName evidence="1">Uncharacterized protein</fullName>
    </submittedName>
</protein>
<organism evidence="1 2">
    <name type="scientific">Sphagnum jensenii</name>
    <dbReference type="NCBI Taxonomy" id="128206"/>
    <lineage>
        <taxon>Eukaryota</taxon>
        <taxon>Viridiplantae</taxon>
        <taxon>Streptophyta</taxon>
        <taxon>Embryophyta</taxon>
        <taxon>Bryophyta</taxon>
        <taxon>Sphagnophytina</taxon>
        <taxon>Sphagnopsida</taxon>
        <taxon>Sphagnales</taxon>
        <taxon>Sphagnaceae</taxon>
        <taxon>Sphagnum</taxon>
    </lineage>
</organism>
<reference evidence="1" key="1">
    <citation type="submission" date="2024-03" db="EMBL/GenBank/DDBJ databases">
        <authorList>
            <consortium name="ELIXIR-Norway"/>
            <consortium name="Elixir Norway"/>
        </authorList>
    </citation>
    <scope>NUCLEOTIDE SEQUENCE</scope>
</reference>
<sequence length="96" mass="11043">MHSTKLKLCLRNFIDCKQLSTDSDLLNAQAIARWPCEAAMNFLSLVACDCKMDEWQEYFGGELLVKRLMAQLLCCCLKPRSSDEVMVGIYKEIEHH</sequence>
<evidence type="ECO:0000313" key="1">
    <source>
        <dbReference type="EMBL" id="CAK9864389.1"/>
    </source>
</evidence>
<dbReference type="Proteomes" id="UP001497522">
    <property type="component" value="Chromosome 14"/>
</dbReference>
<evidence type="ECO:0000313" key="2">
    <source>
        <dbReference type="Proteomes" id="UP001497522"/>
    </source>
</evidence>
<gene>
    <name evidence="1" type="ORF">CSSPJE1EN2_LOCUS7384</name>
</gene>
<dbReference type="EMBL" id="OZ023715">
    <property type="protein sequence ID" value="CAK9864389.1"/>
    <property type="molecule type" value="Genomic_DNA"/>
</dbReference>
<proteinExistence type="predicted"/>
<keyword evidence="2" id="KW-1185">Reference proteome</keyword>
<accession>A0ABP1APC8</accession>
<name>A0ABP1APC8_9BRYO</name>